<keyword evidence="7" id="KW-0812">Transmembrane</keyword>
<comment type="caution">
    <text evidence="9">The sequence shown here is derived from an EMBL/GenBank/DDBJ whole genome shotgun (WGS) entry which is preliminary data.</text>
</comment>
<dbReference type="InterPro" id="IPR020449">
    <property type="entry name" value="Tscrpt_reg_AraC-type_HTH"/>
</dbReference>
<gene>
    <name evidence="9" type="ORF">F8566_48960</name>
</gene>
<keyword evidence="1" id="KW-0678">Repressor</keyword>
<keyword evidence="7" id="KW-0472">Membrane</keyword>
<accession>A0A6H9Y6B2</accession>
<dbReference type="InterPro" id="IPR011051">
    <property type="entry name" value="RmlC_Cupin_sf"/>
</dbReference>
<keyword evidence="4" id="KW-0804">Transcription</keyword>
<evidence type="ECO:0000256" key="3">
    <source>
        <dbReference type="ARBA" id="ARBA00023125"/>
    </source>
</evidence>
<dbReference type="GO" id="GO:0043565">
    <property type="term" value="F:sequence-specific DNA binding"/>
    <property type="evidence" value="ECO:0007669"/>
    <property type="project" value="InterPro"/>
</dbReference>
<dbReference type="InterPro" id="IPR018062">
    <property type="entry name" value="HTH_AraC-typ_CS"/>
</dbReference>
<keyword evidence="2" id="KW-0805">Transcription regulation</keyword>
<dbReference type="FunFam" id="1.10.10.60:FF:000132">
    <property type="entry name" value="AraC family transcriptional regulator"/>
    <property type="match status" value="1"/>
</dbReference>
<dbReference type="GO" id="GO:0003700">
    <property type="term" value="F:DNA-binding transcription factor activity"/>
    <property type="evidence" value="ECO:0007669"/>
    <property type="project" value="InterPro"/>
</dbReference>
<dbReference type="Pfam" id="PF02311">
    <property type="entry name" value="AraC_binding"/>
    <property type="match status" value="1"/>
</dbReference>
<dbReference type="InterPro" id="IPR003313">
    <property type="entry name" value="AraC-bd"/>
</dbReference>
<evidence type="ECO:0000313" key="10">
    <source>
        <dbReference type="Proteomes" id="UP000468735"/>
    </source>
</evidence>
<dbReference type="PRINTS" id="PR00032">
    <property type="entry name" value="HTHARAC"/>
</dbReference>
<organism evidence="9 10">
    <name type="scientific">Actinomadura rudentiformis</name>
    <dbReference type="NCBI Taxonomy" id="359158"/>
    <lineage>
        <taxon>Bacteria</taxon>
        <taxon>Bacillati</taxon>
        <taxon>Actinomycetota</taxon>
        <taxon>Actinomycetes</taxon>
        <taxon>Streptosporangiales</taxon>
        <taxon>Thermomonosporaceae</taxon>
        <taxon>Actinomadura</taxon>
    </lineage>
</organism>
<evidence type="ECO:0000256" key="1">
    <source>
        <dbReference type="ARBA" id="ARBA00022491"/>
    </source>
</evidence>
<dbReference type="Gene3D" id="1.10.10.60">
    <property type="entry name" value="Homeodomain-like"/>
    <property type="match status" value="1"/>
</dbReference>
<evidence type="ECO:0000256" key="6">
    <source>
        <dbReference type="ARBA" id="ARBA00079449"/>
    </source>
</evidence>
<keyword evidence="10" id="KW-1185">Reference proteome</keyword>
<dbReference type="PANTHER" id="PTHR11019">
    <property type="entry name" value="HTH-TYPE TRANSCRIPTIONAL REGULATOR NIMR"/>
    <property type="match status" value="1"/>
</dbReference>
<dbReference type="CDD" id="cd06124">
    <property type="entry name" value="cupin_NimR-like_N"/>
    <property type="match status" value="1"/>
</dbReference>
<dbReference type="InterPro" id="IPR009057">
    <property type="entry name" value="Homeodomain-like_sf"/>
</dbReference>
<proteinExistence type="predicted"/>
<dbReference type="PROSITE" id="PS01124">
    <property type="entry name" value="HTH_ARAC_FAMILY_2"/>
    <property type="match status" value="1"/>
</dbReference>
<dbReference type="RefSeq" id="WP_151571267.1">
    <property type="nucleotide sequence ID" value="NZ_WBMT01000038.1"/>
</dbReference>
<feature type="transmembrane region" description="Helical" evidence="7">
    <location>
        <begin position="12"/>
        <end position="35"/>
    </location>
</feature>
<dbReference type="EMBL" id="WBMT01000038">
    <property type="protein sequence ID" value="KAB2339074.1"/>
    <property type="molecule type" value="Genomic_DNA"/>
</dbReference>
<keyword evidence="7" id="KW-1133">Transmembrane helix</keyword>
<dbReference type="InterPro" id="IPR018060">
    <property type="entry name" value="HTH_AraC"/>
</dbReference>
<sequence>MISRSGHLGDLAGLGASFAGLGLGGLAVGSFPMPARRRFREHRHRWHQLAWAAEGVVTVETPGRTWVLPPVRALWIPAGVPHTTSAHDSAMMRSPYLWPETCPVGWNEPTVINVPPLLRELIVHLATSKLPNDARARAEAVVYDLLEPVEITTIEVPMPTDGRARRVAEALLADPRDGRTLDAWGREVGASSRTLARLFDAETGLSFGRWRTQARMRASLELLAEGVPVATVARRVGYETPSAFVAVFRRAFGVSPRMYFSDS</sequence>
<dbReference type="PROSITE" id="PS00041">
    <property type="entry name" value="HTH_ARAC_FAMILY_1"/>
    <property type="match status" value="1"/>
</dbReference>
<evidence type="ECO:0000259" key="8">
    <source>
        <dbReference type="PROSITE" id="PS01124"/>
    </source>
</evidence>
<dbReference type="Pfam" id="PF12833">
    <property type="entry name" value="HTH_18"/>
    <property type="match status" value="1"/>
</dbReference>
<dbReference type="InterPro" id="IPR014710">
    <property type="entry name" value="RmlC-like_jellyroll"/>
</dbReference>
<evidence type="ECO:0000256" key="2">
    <source>
        <dbReference type="ARBA" id="ARBA00023015"/>
    </source>
</evidence>
<feature type="domain" description="HTH araC/xylS-type" evidence="8">
    <location>
        <begin position="165"/>
        <end position="262"/>
    </location>
</feature>
<evidence type="ECO:0000256" key="4">
    <source>
        <dbReference type="ARBA" id="ARBA00023163"/>
    </source>
</evidence>
<dbReference type="SMART" id="SM00342">
    <property type="entry name" value="HTH_ARAC"/>
    <property type="match status" value="1"/>
</dbReference>
<dbReference type="SUPFAM" id="SSF51182">
    <property type="entry name" value="RmlC-like cupins"/>
    <property type="match status" value="1"/>
</dbReference>
<dbReference type="Proteomes" id="UP000468735">
    <property type="component" value="Unassembled WGS sequence"/>
</dbReference>
<evidence type="ECO:0000256" key="5">
    <source>
        <dbReference type="ARBA" id="ARBA00074140"/>
    </source>
</evidence>
<dbReference type="Gene3D" id="2.60.120.10">
    <property type="entry name" value="Jelly Rolls"/>
    <property type="match status" value="1"/>
</dbReference>
<evidence type="ECO:0000256" key="7">
    <source>
        <dbReference type="SAM" id="Phobius"/>
    </source>
</evidence>
<dbReference type="OrthoDB" id="2039152at2"/>
<dbReference type="SUPFAM" id="SSF46689">
    <property type="entry name" value="Homeodomain-like"/>
    <property type="match status" value="1"/>
</dbReference>
<protein>
    <recommendedName>
        <fullName evidence="5">HTH-type transcriptional regulator RipA</fullName>
    </recommendedName>
    <alternativeName>
        <fullName evidence="6">Repressor of iron proteins A</fullName>
    </alternativeName>
</protein>
<evidence type="ECO:0000313" key="9">
    <source>
        <dbReference type="EMBL" id="KAB2339074.1"/>
    </source>
</evidence>
<dbReference type="PANTHER" id="PTHR11019:SF199">
    <property type="entry name" value="HTH-TYPE TRANSCRIPTIONAL REGULATOR NIMR"/>
    <property type="match status" value="1"/>
</dbReference>
<name>A0A6H9Y6B2_9ACTN</name>
<reference evidence="9 10" key="1">
    <citation type="submission" date="2019-09" db="EMBL/GenBank/DDBJ databases">
        <title>Actinomadura physcomitrii sp. nov., a novel actinomycete isolated from moss [Physcomitrium sphaericum (Ludw) Fuernr].</title>
        <authorList>
            <person name="Zhuang X."/>
            <person name="Liu C."/>
        </authorList>
    </citation>
    <scope>NUCLEOTIDE SEQUENCE [LARGE SCALE GENOMIC DNA]</scope>
    <source>
        <strain evidence="9 10">HMC1</strain>
    </source>
</reference>
<dbReference type="AlphaFoldDB" id="A0A6H9Y6B2"/>
<keyword evidence="3" id="KW-0238">DNA-binding</keyword>